<dbReference type="PANTHER" id="PTHR47943">
    <property type="entry name" value="CYTOCHROME P450 93A3-LIKE"/>
    <property type="match status" value="1"/>
</dbReference>
<comment type="cofactor">
    <cofactor evidence="1 10">
        <name>heme</name>
        <dbReference type="ChEBI" id="CHEBI:30413"/>
    </cofactor>
</comment>
<dbReference type="RefSeq" id="XP_030521887.2">
    <property type="nucleotide sequence ID" value="XM_030666027.2"/>
</dbReference>
<keyword evidence="13" id="KW-1185">Reference proteome</keyword>
<evidence type="ECO:0000256" key="9">
    <source>
        <dbReference type="ARBA" id="ARBA00023136"/>
    </source>
</evidence>
<dbReference type="PROSITE" id="PS00086">
    <property type="entry name" value="CYTOCHROME_P450"/>
    <property type="match status" value="1"/>
</dbReference>
<keyword evidence="9 12" id="KW-0472">Membrane</keyword>
<dbReference type="Proteomes" id="UP000827889">
    <property type="component" value="Chromosome 7"/>
</dbReference>
<keyword evidence="8 11" id="KW-0503">Monooxygenase</keyword>
<evidence type="ECO:0000256" key="3">
    <source>
        <dbReference type="ARBA" id="ARBA00010617"/>
    </source>
</evidence>
<dbReference type="GO" id="GO:0016020">
    <property type="term" value="C:membrane"/>
    <property type="evidence" value="ECO:0007669"/>
    <property type="project" value="UniProtKB-SubCell"/>
</dbReference>
<dbReference type="PRINTS" id="PR00385">
    <property type="entry name" value="P450"/>
</dbReference>
<organism evidence="13 14">
    <name type="scientific">Rhodamnia argentea</name>
    <dbReference type="NCBI Taxonomy" id="178133"/>
    <lineage>
        <taxon>Eukaryota</taxon>
        <taxon>Viridiplantae</taxon>
        <taxon>Streptophyta</taxon>
        <taxon>Embryophyta</taxon>
        <taxon>Tracheophyta</taxon>
        <taxon>Spermatophyta</taxon>
        <taxon>Magnoliopsida</taxon>
        <taxon>eudicotyledons</taxon>
        <taxon>Gunneridae</taxon>
        <taxon>Pentapetalae</taxon>
        <taxon>rosids</taxon>
        <taxon>malvids</taxon>
        <taxon>Myrtales</taxon>
        <taxon>Myrtaceae</taxon>
        <taxon>Myrtoideae</taxon>
        <taxon>Myrteae</taxon>
        <taxon>Australasian group</taxon>
        <taxon>Rhodamnia</taxon>
    </lineage>
</organism>
<dbReference type="GO" id="GO:0016705">
    <property type="term" value="F:oxidoreductase activity, acting on paired donors, with incorporation or reduction of molecular oxygen"/>
    <property type="evidence" value="ECO:0007669"/>
    <property type="project" value="InterPro"/>
</dbReference>
<evidence type="ECO:0000313" key="14">
    <source>
        <dbReference type="RefSeq" id="XP_030521887.2"/>
    </source>
</evidence>
<protein>
    <submittedName>
        <fullName evidence="14">Cytochrome P450 CYP736A12-like</fullName>
    </submittedName>
</protein>
<keyword evidence="12" id="KW-0812">Transmembrane</keyword>
<evidence type="ECO:0000256" key="5">
    <source>
        <dbReference type="ARBA" id="ARBA00022723"/>
    </source>
</evidence>
<keyword evidence="4 10" id="KW-0349">Heme</keyword>
<dbReference type="AlphaFoldDB" id="A0A8B8NHD5"/>
<keyword evidence="12" id="KW-1133">Transmembrane helix</keyword>
<evidence type="ECO:0000256" key="11">
    <source>
        <dbReference type="RuleBase" id="RU000461"/>
    </source>
</evidence>
<dbReference type="InterPro" id="IPR001128">
    <property type="entry name" value="Cyt_P450"/>
</dbReference>
<dbReference type="InterPro" id="IPR017972">
    <property type="entry name" value="Cyt_P450_CS"/>
</dbReference>
<keyword evidence="5 10" id="KW-0479">Metal-binding</keyword>
<evidence type="ECO:0000256" key="2">
    <source>
        <dbReference type="ARBA" id="ARBA00004370"/>
    </source>
</evidence>
<sequence length="510" mass="56932">MESLDMAILLTTLVTLYYFLLLLLLLLLRRKSKKLPPGPTALPIIGNLHQLRDLPHRRLHRLAKTYGPIMLLSLGSKPMVVVSSPEAAELVLKTHDDIFLGRPKGRVTHHLSYGSRGIAFTEGGAYWPSARKLCALRLLSPAKVESYAPARREELGRLVERVRVRAAAAAAAREAMDLSAEVGELMGNLSCRLILGCRSNAGEDEFDLKPLIHEVLRLAGAFNLADYVPLLGPFDLQGLARRAEVIHRAIDKVLEGIIKEHEQDTTGKYKGDFLDTILSVMDQPMTDSQDKPGMLDRTNVKAIVLDLISGSYESSSTVIDWAFSELMRSPHTRKRLQQELRTVVGMNRMVEESDLPKLSYLDMVIKETFRLYPPGPLLIPHESTEDIEINGYYIPKRTGVIANAWALGRDVDAWGNDAGEFKPERFSNSSVDVKGRDFQLIPFGLGRRGCPGMNLAVVNTRLFLAQMLHCFDWELPEGMSLSNLDMTEEVGLSLSKAKHLFLVPSYRLVV</sequence>
<feature type="binding site" description="axial binding residue" evidence="10">
    <location>
        <position position="450"/>
    </location>
    <ligand>
        <name>heme</name>
        <dbReference type="ChEBI" id="CHEBI:30413"/>
    </ligand>
    <ligandPart>
        <name>Fe</name>
        <dbReference type="ChEBI" id="CHEBI:18248"/>
    </ligandPart>
</feature>
<dbReference type="CDD" id="cd11072">
    <property type="entry name" value="CYP71-like"/>
    <property type="match status" value="1"/>
</dbReference>
<dbReference type="SUPFAM" id="SSF48264">
    <property type="entry name" value="Cytochrome P450"/>
    <property type="match status" value="1"/>
</dbReference>
<evidence type="ECO:0000256" key="7">
    <source>
        <dbReference type="ARBA" id="ARBA00023004"/>
    </source>
</evidence>
<evidence type="ECO:0000313" key="13">
    <source>
        <dbReference type="Proteomes" id="UP000827889"/>
    </source>
</evidence>
<evidence type="ECO:0000256" key="6">
    <source>
        <dbReference type="ARBA" id="ARBA00023002"/>
    </source>
</evidence>
<keyword evidence="7 10" id="KW-0408">Iron</keyword>
<evidence type="ECO:0000256" key="4">
    <source>
        <dbReference type="ARBA" id="ARBA00022617"/>
    </source>
</evidence>
<evidence type="ECO:0000256" key="1">
    <source>
        <dbReference type="ARBA" id="ARBA00001971"/>
    </source>
</evidence>
<dbReference type="PANTHER" id="PTHR47943:SF9">
    <property type="entry name" value="CYTOCHROME P450"/>
    <property type="match status" value="1"/>
</dbReference>
<reference evidence="14" key="1">
    <citation type="submission" date="2025-08" db="UniProtKB">
        <authorList>
            <consortium name="RefSeq"/>
        </authorList>
    </citation>
    <scope>IDENTIFICATION</scope>
    <source>
        <tissue evidence="14">Leaf</tissue>
    </source>
</reference>
<comment type="similarity">
    <text evidence="3 11">Belongs to the cytochrome P450 family.</text>
</comment>
<name>A0A8B8NHD5_9MYRT</name>
<keyword evidence="6 11" id="KW-0560">Oxidoreductase</keyword>
<dbReference type="InterPro" id="IPR002401">
    <property type="entry name" value="Cyt_P450_E_grp-I"/>
</dbReference>
<evidence type="ECO:0000256" key="12">
    <source>
        <dbReference type="SAM" id="Phobius"/>
    </source>
</evidence>
<dbReference type="GeneID" id="115734985"/>
<dbReference type="InterPro" id="IPR036396">
    <property type="entry name" value="Cyt_P450_sf"/>
</dbReference>
<dbReference type="PRINTS" id="PR00463">
    <property type="entry name" value="EP450I"/>
</dbReference>
<dbReference type="GO" id="GO:0004497">
    <property type="term" value="F:monooxygenase activity"/>
    <property type="evidence" value="ECO:0007669"/>
    <property type="project" value="UniProtKB-KW"/>
</dbReference>
<comment type="subcellular location">
    <subcellularLocation>
        <location evidence="2">Membrane</location>
    </subcellularLocation>
</comment>
<proteinExistence type="inferred from homology"/>
<evidence type="ECO:0000256" key="8">
    <source>
        <dbReference type="ARBA" id="ARBA00023033"/>
    </source>
</evidence>
<feature type="transmembrane region" description="Helical" evidence="12">
    <location>
        <begin position="6"/>
        <end position="28"/>
    </location>
</feature>
<dbReference type="GO" id="GO:0005506">
    <property type="term" value="F:iron ion binding"/>
    <property type="evidence" value="ECO:0007669"/>
    <property type="project" value="InterPro"/>
</dbReference>
<gene>
    <name evidence="14" type="primary">LOC115734985</name>
</gene>
<dbReference type="KEGG" id="rarg:115734985"/>
<dbReference type="Pfam" id="PF00067">
    <property type="entry name" value="p450"/>
    <property type="match status" value="1"/>
</dbReference>
<dbReference type="GO" id="GO:0020037">
    <property type="term" value="F:heme binding"/>
    <property type="evidence" value="ECO:0007669"/>
    <property type="project" value="InterPro"/>
</dbReference>
<evidence type="ECO:0000256" key="10">
    <source>
        <dbReference type="PIRSR" id="PIRSR602401-1"/>
    </source>
</evidence>
<accession>A0A8B8NHD5</accession>
<dbReference type="Gene3D" id="1.10.630.10">
    <property type="entry name" value="Cytochrome P450"/>
    <property type="match status" value="1"/>
</dbReference>